<dbReference type="Proteomes" id="UP000293360">
    <property type="component" value="Unassembled WGS sequence"/>
</dbReference>
<dbReference type="OrthoDB" id="4768349at2759"/>
<evidence type="ECO:0000313" key="3">
    <source>
        <dbReference type="EMBL" id="RYP03584.1"/>
    </source>
</evidence>
<reference evidence="3 4" key="1">
    <citation type="submission" date="2018-06" db="EMBL/GenBank/DDBJ databases">
        <title>Complete Genomes of Monosporascus.</title>
        <authorList>
            <person name="Robinson A.J."/>
            <person name="Natvig D.O."/>
        </authorList>
    </citation>
    <scope>NUCLEOTIDE SEQUENCE [LARGE SCALE GENOMIC DNA]</scope>
    <source>
        <strain evidence="3 4">CBS 110550</strain>
    </source>
</reference>
<keyword evidence="2" id="KW-0732">Signal</keyword>
<feature type="chain" id="PRO_5020604368" evidence="2">
    <location>
        <begin position="19"/>
        <end position="492"/>
    </location>
</feature>
<feature type="region of interest" description="Disordered" evidence="1">
    <location>
        <begin position="36"/>
        <end position="64"/>
    </location>
</feature>
<protein>
    <submittedName>
        <fullName evidence="3">Uncharacterized protein</fullName>
    </submittedName>
</protein>
<feature type="compositionally biased region" description="Pro residues" evidence="1">
    <location>
        <begin position="114"/>
        <end position="123"/>
    </location>
</feature>
<gene>
    <name evidence="3" type="ORF">DL764_005045</name>
</gene>
<feature type="compositionally biased region" description="Basic and acidic residues" evidence="1">
    <location>
        <begin position="126"/>
        <end position="141"/>
    </location>
</feature>
<proteinExistence type="predicted"/>
<dbReference type="AlphaFoldDB" id="A0A4Q4TD74"/>
<organism evidence="3 4">
    <name type="scientific">Monosporascus ibericus</name>
    <dbReference type="NCBI Taxonomy" id="155417"/>
    <lineage>
        <taxon>Eukaryota</taxon>
        <taxon>Fungi</taxon>
        <taxon>Dikarya</taxon>
        <taxon>Ascomycota</taxon>
        <taxon>Pezizomycotina</taxon>
        <taxon>Sordariomycetes</taxon>
        <taxon>Xylariomycetidae</taxon>
        <taxon>Xylariales</taxon>
        <taxon>Xylariales incertae sedis</taxon>
        <taxon>Monosporascus</taxon>
    </lineage>
</organism>
<evidence type="ECO:0000256" key="2">
    <source>
        <dbReference type="SAM" id="SignalP"/>
    </source>
</evidence>
<comment type="caution">
    <text evidence="3">The sequence shown here is derived from an EMBL/GenBank/DDBJ whole genome shotgun (WGS) entry which is preliminary data.</text>
</comment>
<evidence type="ECO:0000256" key="1">
    <source>
        <dbReference type="SAM" id="MobiDB-lite"/>
    </source>
</evidence>
<feature type="region of interest" description="Disordered" evidence="1">
    <location>
        <begin position="302"/>
        <end position="337"/>
    </location>
</feature>
<feature type="region of interest" description="Disordered" evidence="1">
    <location>
        <begin position="349"/>
        <end position="405"/>
    </location>
</feature>
<sequence>MCAARKLIGVCLIGLAVASPIAVPSAAAPRETEDGITEWPHFNPVDITPTIKPKPTSQPRAARSLDCGFPPWRPCLGLEDEIRHRLDDANLLPSRVADDLEWPLVRPGSQTPHIIPPKVPRPPAGHYEDEKEDGSDPKAPRVKRDVAGAEAEAWVTGLHDFEDDDGPLPAVTRVTVMTTVPTTTTVSPKKSAASMPTDPVTVPAQVTVTTSIRVTVISTVPTTVSKWVPVIPVTTSTLVPVVTSTGVNSTTLTAIPTTISTTVRTTISKWIPTTFSTWFLTTSGTVSTLVGDASEWPGTYTKPHVKATPLEVPRPSYKDKNSDATGSIEDPTAKFPGTYTHSFRSTVTSTTHSTVTKPAHNVEESAYVSIPPSPPSAVTSGRTKAAPEDKVHDQHVDSDDDSVRLRPLEARDLEPKERPGWPLVVPTKASGQSKKIISYETMMAAVTDMARDLEPKERPGWPLVVPTKASGQSKKVISYETMIAAVTDLARP</sequence>
<feature type="region of interest" description="Disordered" evidence="1">
    <location>
        <begin position="107"/>
        <end position="141"/>
    </location>
</feature>
<keyword evidence="4" id="KW-1185">Reference proteome</keyword>
<feature type="compositionally biased region" description="Basic and acidic residues" evidence="1">
    <location>
        <begin position="385"/>
        <end position="405"/>
    </location>
</feature>
<accession>A0A4Q4TD74</accession>
<dbReference type="EMBL" id="QJNU01000252">
    <property type="protein sequence ID" value="RYP03584.1"/>
    <property type="molecule type" value="Genomic_DNA"/>
</dbReference>
<evidence type="ECO:0000313" key="4">
    <source>
        <dbReference type="Proteomes" id="UP000293360"/>
    </source>
</evidence>
<name>A0A4Q4TD74_9PEZI</name>
<feature type="signal peptide" evidence="2">
    <location>
        <begin position="1"/>
        <end position="18"/>
    </location>
</feature>